<keyword evidence="1" id="KW-1133">Transmembrane helix</keyword>
<protein>
    <recommendedName>
        <fullName evidence="4">YbbR-like protein</fullName>
    </recommendedName>
</protein>
<dbReference type="Pfam" id="PF07949">
    <property type="entry name" value="YbbR"/>
    <property type="match status" value="3"/>
</dbReference>
<evidence type="ECO:0000313" key="3">
    <source>
        <dbReference type="Proteomes" id="UP000660047"/>
    </source>
</evidence>
<dbReference type="Proteomes" id="UP000660047">
    <property type="component" value="Unassembled WGS sequence"/>
</dbReference>
<dbReference type="PANTHER" id="PTHR37804">
    <property type="entry name" value="CDAA REGULATORY PROTEIN CDAR"/>
    <property type="match status" value="1"/>
</dbReference>
<accession>A0AAI9NY34</accession>
<evidence type="ECO:0000256" key="1">
    <source>
        <dbReference type="SAM" id="Phobius"/>
    </source>
</evidence>
<dbReference type="InterPro" id="IPR012505">
    <property type="entry name" value="YbbR"/>
</dbReference>
<dbReference type="RefSeq" id="WP_022216139.1">
    <property type="nucleotide sequence ID" value="NZ_BLYL01000003.1"/>
</dbReference>
<proteinExistence type="predicted"/>
<comment type="caution">
    <text evidence="2">The sequence shown here is derived from an EMBL/GenBank/DDBJ whole genome shotgun (WGS) entry which is preliminary data.</text>
</comment>
<dbReference type="Gene3D" id="2.170.120.30">
    <property type="match status" value="2"/>
</dbReference>
<evidence type="ECO:0000313" key="2">
    <source>
        <dbReference type="EMBL" id="GFO93826.1"/>
    </source>
</evidence>
<dbReference type="PANTHER" id="PTHR37804:SF1">
    <property type="entry name" value="CDAA REGULATORY PROTEIN CDAR"/>
    <property type="match status" value="1"/>
</dbReference>
<dbReference type="Gene3D" id="2.170.120.40">
    <property type="entry name" value="YbbR-like domain"/>
    <property type="match status" value="2"/>
</dbReference>
<name>A0AAI9NY34_9FIRM</name>
<keyword evidence="1" id="KW-0472">Membrane</keyword>
<dbReference type="EMBL" id="BLYL01000003">
    <property type="protein sequence ID" value="GFO93826.1"/>
    <property type="molecule type" value="Genomic_DNA"/>
</dbReference>
<dbReference type="AlphaFoldDB" id="A0AAI9NY34"/>
<feature type="transmembrane region" description="Helical" evidence="1">
    <location>
        <begin position="21"/>
        <end position="39"/>
    </location>
</feature>
<dbReference type="InterPro" id="IPR053154">
    <property type="entry name" value="c-di-AMP_regulator"/>
</dbReference>
<keyword evidence="1" id="KW-0812">Transmembrane</keyword>
<organism evidence="2 3">
    <name type="scientific">Coprococcus eutactus</name>
    <dbReference type="NCBI Taxonomy" id="33043"/>
    <lineage>
        <taxon>Bacteria</taxon>
        <taxon>Bacillati</taxon>
        <taxon>Bacillota</taxon>
        <taxon>Clostridia</taxon>
        <taxon>Lachnospirales</taxon>
        <taxon>Lachnospiraceae</taxon>
        <taxon>Coprococcus</taxon>
    </lineage>
</organism>
<sequence length="419" mass="44244">MKNNSAEPKKKANKIYSNIGLKLLSVVLGFLVWLLVLNIDDSAVTRTIRDIPVNLVNTDAITSQNQLYTITSGDTVDIVVKGRKSLISDLDASDFKAVADMSKISITNAVPITVTANSTNIAKKVSITVVDNVLSVELEDEKSVSVPVSVVTTGEVASGYTVGNSVAAPNLITIKGAASIVSSIDRAEVTVDVTSAKDDITTNCTPVFVTADGEKISDKSISYDEISIAVTVPVYKTKNIPVHVDVTGDPADGYLVSDITYVPETVDIGGDASIIKDITSLDITDVDVSGCTADVETTLDVSKYLPEGVVVTKESAYINVKIAIEKSVTRNITVTTGDIILRGKQSGYSYEMSMGDSNTITVSGISSAVSKVSAKSLKLSIDASKLSYGDNTITLSVPDGDKYTVVNTCTVMVKVTETQ</sequence>
<gene>
    <name evidence="2" type="ORF">COEU31_08720</name>
</gene>
<reference evidence="2" key="1">
    <citation type="submission" date="2020-06" db="EMBL/GenBank/DDBJ databases">
        <title>Characterization of fructooligosaccharide metabolism and fructooligosaccharide-degrading enzymes in human commensal butyrate producers.</title>
        <authorList>
            <person name="Tanno H."/>
            <person name="Fujii T."/>
            <person name="Hirano K."/>
            <person name="Maeno S."/>
            <person name="Tonozuka T."/>
            <person name="Sakamoto M."/>
            <person name="Ohkuma M."/>
            <person name="Tochio T."/>
            <person name="Endo A."/>
        </authorList>
    </citation>
    <scope>NUCLEOTIDE SEQUENCE</scope>
    <source>
        <strain evidence="2">JCM 31265</strain>
    </source>
</reference>
<evidence type="ECO:0008006" key="4">
    <source>
        <dbReference type="Google" id="ProtNLM"/>
    </source>
</evidence>